<reference evidence="5 6" key="1">
    <citation type="journal article" date="2017" name="Int. J. Syst. Evol. Microbiol.">
        <title>Pseudokineococcus basanitobsidens sp. nov., isolated from volcanic rock.</title>
        <authorList>
            <person name="Lee D.W."/>
            <person name="Park M.Y."/>
            <person name="Kim J.J."/>
            <person name="Kim B.S."/>
        </authorList>
    </citation>
    <scope>NUCLEOTIDE SEQUENCE [LARGE SCALE GENOMIC DNA]</scope>
    <source>
        <strain evidence="5 6">DSM 103726</strain>
    </source>
</reference>
<dbReference type="InterPro" id="IPR016156">
    <property type="entry name" value="FAD/NAD-linked_Rdtase_dimer_sf"/>
</dbReference>
<evidence type="ECO:0000313" key="6">
    <source>
        <dbReference type="Proteomes" id="UP001387100"/>
    </source>
</evidence>
<feature type="domain" description="FAD/NAD(P)-binding" evidence="4">
    <location>
        <begin position="11"/>
        <end position="303"/>
    </location>
</feature>
<proteinExistence type="predicted"/>
<gene>
    <name evidence="5" type="ORF">WDZ17_06185</name>
</gene>
<keyword evidence="1" id="KW-0285">Flavoprotein</keyword>
<dbReference type="PANTHER" id="PTHR43557">
    <property type="entry name" value="APOPTOSIS-INDUCING FACTOR 1"/>
    <property type="match status" value="1"/>
</dbReference>
<dbReference type="RefSeq" id="WP_339574265.1">
    <property type="nucleotide sequence ID" value="NZ_JBBIAA010000004.1"/>
</dbReference>
<dbReference type="SUPFAM" id="SSF51905">
    <property type="entry name" value="FAD/NAD(P)-binding domain"/>
    <property type="match status" value="1"/>
</dbReference>
<accession>A0ABU8RIP8</accession>
<dbReference type="Proteomes" id="UP001387100">
    <property type="component" value="Unassembled WGS sequence"/>
</dbReference>
<comment type="caution">
    <text evidence="5">The sequence shown here is derived from an EMBL/GenBank/DDBJ whole genome shotgun (WGS) entry which is preliminary data.</text>
</comment>
<dbReference type="Pfam" id="PF07992">
    <property type="entry name" value="Pyr_redox_2"/>
    <property type="match status" value="1"/>
</dbReference>
<evidence type="ECO:0000259" key="4">
    <source>
        <dbReference type="Pfam" id="PF07992"/>
    </source>
</evidence>
<dbReference type="PRINTS" id="PR00469">
    <property type="entry name" value="PNDRDTASEII"/>
</dbReference>
<organism evidence="5 6">
    <name type="scientific">Pseudokineococcus basanitobsidens</name>
    <dbReference type="NCBI Taxonomy" id="1926649"/>
    <lineage>
        <taxon>Bacteria</taxon>
        <taxon>Bacillati</taxon>
        <taxon>Actinomycetota</taxon>
        <taxon>Actinomycetes</taxon>
        <taxon>Kineosporiales</taxon>
        <taxon>Kineosporiaceae</taxon>
        <taxon>Pseudokineococcus</taxon>
    </lineage>
</organism>
<dbReference type="EC" id="1.-.-.-" evidence="5"/>
<dbReference type="PRINTS" id="PR00368">
    <property type="entry name" value="FADPNR"/>
</dbReference>
<evidence type="ECO:0000256" key="2">
    <source>
        <dbReference type="ARBA" id="ARBA00022827"/>
    </source>
</evidence>
<keyword evidence="3 5" id="KW-0560">Oxidoreductase</keyword>
<dbReference type="Gene3D" id="3.30.390.30">
    <property type="match status" value="1"/>
</dbReference>
<dbReference type="InterPro" id="IPR023753">
    <property type="entry name" value="FAD/NAD-binding_dom"/>
</dbReference>
<name>A0ABU8RIP8_9ACTN</name>
<dbReference type="SUPFAM" id="SSF55424">
    <property type="entry name" value="FAD/NAD-linked reductases, dimerisation (C-terminal) domain"/>
    <property type="match status" value="1"/>
</dbReference>
<evidence type="ECO:0000313" key="5">
    <source>
        <dbReference type="EMBL" id="MEJ5944883.1"/>
    </source>
</evidence>
<keyword evidence="6" id="KW-1185">Reference proteome</keyword>
<dbReference type="Gene3D" id="3.50.50.60">
    <property type="entry name" value="FAD/NAD(P)-binding domain"/>
    <property type="match status" value="2"/>
</dbReference>
<sequence length="406" mass="42799">MAAETTDRAPYVIVGGGMVADAAARGIRSRDADARIVVLGEDADPPYTRPALSKKLWTDPDFTEADNDCGTASATGAEVRTSVRVTAVDTAARTVTTDGGDVFGYETLLLATGGRPKAGPVEDGERVISFRTAQDYRHLRRLAGEQRHVVVVGGSYIGTEIAAALIQNDTRVTLVTPDDVLGGSMFPPELALHFQRMFAGAGVTIRPGARMTGGEAHPSTVLVQLDHDGGPLTADALVLGLGIAPSTELAQAAGLAVDDGVVVDEFLRTSDPHVYAAGDVAQYPDRVLGTTRVEHVDNAKTMGQAVGELMAGRTEPHDHTPYFYSQVLGTRYEAVGTLDGTARTVQDWQSDDGVGGPGVVYYLDEESRVTGVLLWAVPDKTDEATAVLADRTPQDEGSLRGRITAG</sequence>
<dbReference type="InterPro" id="IPR050446">
    <property type="entry name" value="FAD-oxidoreductase/Apoptosis"/>
</dbReference>
<dbReference type="EMBL" id="JBBIAA010000004">
    <property type="protein sequence ID" value="MEJ5944883.1"/>
    <property type="molecule type" value="Genomic_DNA"/>
</dbReference>
<protein>
    <submittedName>
        <fullName evidence="5">FAD/NAD(P)-binding oxidoreductase</fullName>
        <ecNumber evidence="5">1.-.-.-</ecNumber>
    </submittedName>
</protein>
<evidence type="ECO:0000256" key="1">
    <source>
        <dbReference type="ARBA" id="ARBA00022630"/>
    </source>
</evidence>
<evidence type="ECO:0000256" key="3">
    <source>
        <dbReference type="ARBA" id="ARBA00023002"/>
    </source>
</evidence>
<dbReference type="InterPro" id="IPR036188">
    <property type="entry name" value="FAD/NAD-bd_sf"/>
</dbReference>
<keyword evidence="2" id="KW-0274">FAD</keyword>
<dbReference type="GO" id="GO:0016491">
    <property type="term" value="F:oxidoreductase activity"/>
    <property type="evidence" value="ECO:0007669"/>
    <property type="project" value="UniProtKB-KW"/>
</dbReference>
<dbReference type="PANTHER" id="PTHR43557:SF4">
    <property type="entry name" value="APOPTOSIS-INDUCING FACTOR 1, MITOCHONDRIAL"/>
    <property type="match status" value="1"/>
</dbReference>